<proteinExistence type="predicted"/>
<accession>A0ABV7F9Y7</accession>
<dbReference type="EMBL" id="JBHRTP010000080">
    <property type="protein sequence ID" value="MFC3110476.1"/>
    <property type="molecule type" value="Genomic_DNA"/>
</dbReference>
<reference evidence="2" key="1">
    <citation type="journal article" date="2019" name="Int. J. Syst. Evol. Microbiol.">
        <title>The Global Catalogue of Microorganisms (GCM) 10K type strain sequencing project: providing services to taxonomists for standard genome sequencing and annotation.</title>
        <authorList>
            <consortium name="The Broad Institute Genomics Platform"/>
            <consortium name="The Broad Institute Genome Sequencing Center for Infectious Disease"/>
            <person name="Wu L."/>
            <person name="Ma J."/>
        </authorList>
    </citation>
    <scope>NUCLEOTIDE SEQUENCE [LARGE SCALE GENOMIC DNA]</scope>
    <source>
        <strain evidence="2">KCTC 42986</strain>
    </source>
</reference>
<organism evidence="1 2">
    <name type="scientific">Undibacterium arcticum</name>
    <dbReference type="NCBI Taxonomy" id="1762892"/>
    <lineage>
        <taxon>Bacteria</taxon>
        <taxon>Pseudomonadati</taxon>
        <taxon>Pseudomonadota</taxon>
        <taxon>Betaproteobacteria</taxon>
        <taxon>Burkholderiales</taxon>
        <taxon>Oxalobacteraceae</taxon>
        <taxon>Undibacterium</taxon>
    </lineage>
</organism>
<protein>
    <submittedName>
        <fullName evidence="1">Uncharacterized protein</fullName>
    </submittedName>
</protein>
<gene>
    <name evidence="1" type="ORF">ACFOFO_21340</name>
</gene>
<dbReference type="Proteomes" id="UP001595530">
    <property type="component" value="Unassembled WGS sequence"/>
</dbReference>
<keyword evidence="2" id="KW-1185">Reference proteome</keyword>
<evidence type="ECO:0000313" key="2">
    <source>
        <dbReference type="Proteomes" id="UP001595530"/>
    </source>
</evidence>
<name>A0ABV7F9Y7_9BURK</name>
<comment type="caution">
    <text evidence="1">The sequence shown here is derived from an EMBL/GenBank/DDBJ whole genome shotgun (WGS) entry which is preliminary data.</text>
</comment>
<evidence type="ECO:0000313" key="1">
    <source>
        <dbReference type="EMBL" id="MFC3110476.1"/>
    </source>
</evidence>
<sequence>MKLWRGTCHEFTQPQVRERNVAMLQQSPAVAMAHGDLRRVLDALGGYVTR</sequence>
<dbReference type="RefSeq" id="WP_390323238.1">
    <property type="nucleotide sequence ID" value="NZ_JBHRTP010000080.1"/>
</dbReference>